<dbReference type="eggNOG" id="COG0457">
    <property type="taxonomic scope" value="Bacteria"/>
</dbReference>
<keyword evidence="1" id="KW-0812">Transmembrane</keyword>
<dbReference type="EMBL" id="CP000510">
    <property type="protein sequence ID" value="ABM04523.1"/>
    <property type="molecule type" value="Genomic_DNA"/>
</dbReference>
<name>A1SYF8_PSYIN</name>
<organism evidence="2 3">
    <name type="scientific">Psychromonas ingrahamii (strain DSM 17664 / CCUG 51855 / 37)</name>
    <dbReference type="NCBI Taxonomy" id="357804"/>
    <lineage>
        <taxon>Bacteria</taxon>
        <taxon>Pseudomonadati</taxon>
        <taxon>Pseudomonadota</taxon>
        <taxon>Gammaproteobacteria</taxon>
        <taxon>Alteromonadales</taxon>
        <taxon>Psychromonadaceae</taxon>
        <taxon>Psychromonas</taxon>
    </lineage>
</organism>
<dbReference type="InterPro" id="IPR025738">
    <property type="entry name" value="BatD"/>
</dbReference>
<dbReference type="PANTHER" id="PTHR40940">
    <property type="entry name" value="PROTEIN BATD-RELATED"/>
    <property type="match status" value="1"/>
</dbReference>
<dbReference type="Proteomes" id="UP000000639">
    <property type="component" value="Chromosome"/>
</dbReference>
<dbReference type="AlphaFoldDB" id="A1SYF8"/>
<accession>A1SYF8</accession>
<keyword evidence="1" id="KW-1133">Transmembrane helix</keyword>
<reference evidence="2 3" key="1">
    <citation type="submission" date="2007-01" db="EMBL/GenBank/DDBJ databases">
        <title>Complete sequence of Psychromonas ingrahamii 37.</title>
        <authorList>
            <consortium name="US DOE Joint Genome Institute"/>
            <person name="Copeland A."/>
            <person name="Lucas S."/>
            <person name="Lapidus A."/>
            <person name="Barry K."/>
            <person name="Detter J.C."/>
            <person name="Glavina del Rio T."/>
            <person name="Hammon N."/>
            <person name="Israni S."/>
            <person name="Dalin E."/>
            <person name="Tice H."/>
            <person name="Pitluck S."/>
            <person name="Thompson L.S."/>
            <person name="Brettin T."/>
            <person name="Bruce D."/>
            <person name="Han C."/>
            <person name="Tapia R."/>
            <person name="Schmutz J."/>
            <person name="Larimer F."/>
            <person name="Land M."/>
            <person name="Hauser L."/>
            <person name="Kyrpides N."/>
            <person name="Ivanova N."/>
            <person name="Staley J."/>
            <person name="Richardson P."/>
        </authorList>
    </citation>
    <scope>NUCLEOTIDE SEQUENCE [LARGE SCALE GENOMIC DNA]</scope>
    <source>
        <strain evidence="2 3">37</strain>
    </source>
</reference>
<feature type="transmembrane region" description="Helical" evidence="1">
    <location>
        <begin position="416"/>
        <end position="437"/>
    </location>
</feature>
<evidence type="ECO:0008006" key="4">
    <source>
        <dbReference type="Google" id="ProtNLM"/>
    </source>
</evidence>
<keyword evidence="1" id="KW-0472">Membrane</keyword>
<gene>
    <name evidence="2" type="ordered locus">Ping_2817</name>
</gene>
<dbReference type="OrthoDB" id="5293418at2"/>
<dbReference type="STRING" id="357804.Ping_2817"/>
<dbReference type="HOGENOM" id="CLU_031701_0_0_6"/>
<proteinExistence type="predicted"/>
<dbReference type="KEGG" id="pin:Ping_2817"/>
<dbReference type="PANTHER" id="PTHR40940:SF1">
    <property type="entry name" value="PROTEIN BATD"/>
    <property type="match status" value="1"/>
</dbReference>
<dbReference type="Pfam" id="PF13584">
    <property type="entry name" value="BatD"/>
    <property type="match status" value="1"/>
</dbReference>
<evidence type="ECO:0000313" key="2">
    <source>
        <dbReference type="EMBL" id="ABM04523.1"/>
    </source>
</evidence>
<evidence type="ECO:0000256" key="1">
    <source>
        <dbReference type="SAM" id="Phobius"/>
    </source>
</evidence>
<keyword evidence="3" id="KW-1185">Reference proteome</keyword>
<evidence type="ECO:0000313" key="3">
    <source>
        <dbReference type="Proteomes" id="UP000000639"/>
    </source>
</evidence>
<protein>
    <recommendedName>
        <fullName evidence="4">Protein BatD</fullName>
    </recommendedName>
</protein>
<sequence length="555" mass="62949">MRIKSSIFIALFVGFFYSQLLSATPQVLTSVSNNQVSLGDIFVLNIEIDDSDSDYQLDTRSLEKEFTVFRPSKSQRSQYINGNFTQQTQWQIRLQAKITGNLSIPVLKIGPLKTREIQISVTPASKQATKIADNQVFMENSINKASLYIGQPLIFTTRLYISQATENMNLIGPELKDAEIEVYGQDQNGEAVRNGIRYKTITRQFQITTSKAGDFMINSPLLSGDLRKVVNLSNRQNQVISVPINVRGDGLQLQVKDKPTDYQGEWLVSEDVRLLDNTPLTQPDYHLGDPITRTITLQIASINKDKLPTISFNYPKGLRFYPDQDEIKEGQSNGLLYSQRTMRHAIIPDQAGELTLPEIKIPWWNSLTDKQEYAVLPAQTLTILGVDKQATRSEKAQENINKPAATTVKIDNGHLIYWQIITALLLLGLITLLLYHLSYRRRHVQQKVHSMPVANQAYLNLQDALQQNNAPLVYQKLLIFLHGKKVNLKSLSQLTEFILLSKEDEKKFLKEIKILEQACSSELKHWDATKLSSLIKKHLKQTTALQGKSIMDLNP</sequence>
<dbReference type="RefSeq" id="WP_011771078.1">
    <property type="nucleotide sequence ID" value="NC_008709.1"/>
</dbReference>